<evidence type="ECO:0000256" key="2">
    <source>
        <dbReference type="PIRSR" id="PIRSR613078-2"/>
    </source>
</evidence>
<organism evidence="3 4">
    <name type="scientific">Candidatus Azambacteria bacterium GW2011_GWB1_42_17</name>
    <dbReference type="NCBI Taxonomy" id="1618615"/>
    <lineage>
        <taxon>Bacteria</taxon>
        <taxon>Candidatus Azamiibacteriota</taxon>
    </lineage>
</organism>
<feature type="active site" description="Proton donor/acceptor" evidence="1">
    <location>
        <position position="87"/>
    </location>
</feature>
<dbReference type="Proteomes" id="UP000033986">
    <property type="component" value="Unassembled WGS sequence"/>
</dbReference>
<dbReference type="PANTHER" id="PTHR48100">
    <property type="entry name" value="BROAD-SPECIFICITY PHOSPHATASE YOR283W-RELATED"/>
    <property type="match status" value="1"/>
</dbReference>
<dbReference type="PIRSF" id="PIRSF000709">
    <property type="entry name" value="6PFK_2-Ptase"/>
    <property type="match status" value="1"/>
</dbReference>
<dbReference type="InterPro" id="IPR029033">
    <property type="entry name" value="His_PPase_superfam"/>
</dbReference>
<dbReference type="SUPFAM" id="SSF53254">
    <property type="entry name" value="Phosphoglycerate mutase-like"/>
    <property type="match status" value="1"/>
</dbReference>
<gene>
    <name evidence="3" type="ORF">UV07_C0007G0002</name>
</gene>
<dbReference type="GO" id="GO:0016791">
    <property type="term" value="F:phosphatase activity"/>
    <property type="evidence" value="ECO:0007669"/>
    <property type="project" value="TreeGrafter"/>
</dbReference>
<dbReference type="Pfam" id="PF00300">
    <property type="entry name" value="His_Phos_1"/>
    <property type="match status" value="1"/>
</dbReference>
<dbReference type="GO" id="GO:0005737">
    <property type="term" value="C:cytoplasm"/>
    <property type="evidence" value="ECO:0007669"/>
    <property type="project" value="TreeGrafter"/>
</dbReference>
<name>A0A0G0Z750_9BACT</name>
<dbReference type="Gene3D" id="3.40.50.1240">
    <property type="entry name" value="Phosphoglycerate mutase-like"/>
    <property type="match status" value="1"/>
</dbReference>
<dbReference type="CDD" id="cd07067">
    <property type="entry name" value="HP_PGM_like"/>
    <property type="match status" value="1"/>
</dbReference>
<evidence type="ECO:0000256" key="1">
    <source>
        <dbReference type="PIRSR" id="PIRSR613078-1"/>
    </source>
</evidence>
<dbReference type="AlphaFoldDB" id="A0A0G0Z750"/>
<dbReference type="SMART" id="SM00855">
    <property type="entry name" value="PGAM"/>
    <property type="match status" value="1"/>
</dbReference>
<dbReference type="InterPro" id="IPR013078">
    <property type="entry name" value="His_Pase_superF_clade-1"/>
</dbReference>
<evidence type="ECO:0000313" key="4">
    <source>
        <dbReference type="Proteomes" id="UP000033986"/>
    </source>
</evidence>
<protein>
    <submittedName>
        <fullName evidence="3">Phosphoglycerate mutase</fullName>
    </submittedName>
</protein>
<accession>A0A0G0Z750</accession>
<sequence>MPPYIFFARHGETEADRLCYLQSQTIDEPLNKTGRTQAKKLGKRLKDQNIGLMVVSPTKRTLETANLIMDIIAPPHVADVINPDFLEINCGSLDGLFYAIIEKTLSDLFNAWWGTSAPFAKRRLSFPDGESFKQIVNRGKSAAKYLLSEISTRNQNILVIGHGNMNAVIAATLLGLDTNEFFAAIYFQNCGLIKIDRNFNGLPRLIIS</sequence>
<dbReference type="EMBL" id="LCDB01000007">
    <property type="protein sequence ID" value="KKS44515.1"/>
    <property type="molecule type" value="Genomic_DNA"/>
</dbReference>
<comment type="caution">
    <text evidence="3">The sequence shown here is derived from an EMBL/GenBank/DDBJ whole genome shotgun (WGS) entry which is preliminary data.</text>
</comment>
<feature type="active site" description="Tele-phosphohistidine intermediate" evidence="1">
    <location>
        <position position="10"/>
    </location>
</feature>
<proteinExistence type="predicted"/>
<reference evidence="3 4" key="1">
    <citation type="journal article" date="2015" name="Nature">
        <title>rRNA introns, odd ribosomes, and small enigmatic genomes across a large radiation of phyla.</title>
        <authorList>
            <person name="Brown C.T."/>
            <person name="Hug L.A."/>
            <person name="Thomas B.C."/>
            <person name="Sharon I."/>
            <person name="Castelle C.J."/>
            <person name="Singh A."/>
            <person name="Wilkins M.J."/>
            <person name="Williams K.H."/>
            <person name="Banfield J.F."/>
        </authorList>
    </citation>
    <scope>NUCLEOTIDE SEQUENCE [LARGE SCALE GENOMIC DNA]</scope>
</reference>
<feature type="binding site" evidence="2">
    <location>
        <position position="60"/>
    </location>
    <ligand>
        <name>substrate</name>
    </ligand>
</feature>
<dbReference type="PANTHER" id="PTHR48100:SF1">
    <property type="entry name" value="HISTIDINE PHOSPHATASE FAMILY PROTEIN-RELATED"/>
    <property type="match status" value="1"/>
</dbReference>
<dbReference type="InterPro" id="IPR050275">
    <property type="entry name" value="PGM_Phosphatase"/>
</dbReference>
<evidence type="ECO:0000313" key="3">
    <source>
        <dbReference type="EMBL" id="KKS44515.1"/>
    </source>
</evidence>